<comment type="caution">
    <text evidence="3">The sequence shown here is derived from an EMBL/GenBank/DDBJ whole genome shotgun (WGS) entry which is preliminary data.</text>
</comment>
<feature type="signal peptide" evidence="2">
    <location>
        <begin position="1"/>
        <end position="26"/>
    </location>
</feature>
<dbReference type="AlphaFoldDB" id="A0A2T7UAQ6"/>
<accession>A0A2T7UAQ6</accession>
<keyword evidence="4" id="KW-1185">Reference proteome</keyword>
<name>A0A2T7UAQ6_9BURK</name>
<proteinExistence type="inferred from homology"/>
<evidence type="ECO:0000256" key="2">
    <source>
        <dbReference type="SAM" id="SignalP"/>
    </source>
</evidence>
<comment type="similarity">
    <text evidence="1">Belongs to the UPF0065 (bug) family.</text>
</comment>
<evidence type="ECO:0000313" key="4">
    <source>
        <dbReference type="Proteomes" id="UP000037507"/>
    </source>
</evidence>
<dbReference type="PIRSF" id="PIRSF017082">
    <property type="entry name" value="YflP"/>
    <property type="match status" value="1"/>
</dbReference>
<dbReference type="PANTHER" id="PTHR42928">
    <property type="entry name" value="TRICARBOXYLATE-BINDING PROTEIN"/>
    <property type="match status" value="1"/>
</dbReference>
<feature type="chain" id="PRO_5015562361" evidence="2">
    <location>
        <begin position="27"/>
        <end position="325"/>
    </location>
</feature>
<gene>
    <name evidence="3" type="ORF">H663_015730</name>
</gene>
<sequence length="325" mass="34538">MTKTFTRRMAVASLSLALLGAGTAQAQAQTAYPSQPIKFIVPYPAGGATDVLARMVAQKMQDSWQQTVVVENKPGAGGTIGNNLVAKAPADGHTVLFGIVALVQQMTLMKLPYDPIKDFAPISRVAISPSVLAAAPNLPINNLPEFIKLVKAEPGKHSIGSYGPGTSAHLQGALLNLQSGLDLTHVPYQGGAPLVTAMMGGQLSSAFFDAGSSKQHLPKFKLLGVTGTERLSWLPNVPTLKEQGLNSYEPMGWFGLFLPAATPKAVVDKFSAETQRILKLPDVREKIEAMGLIPGGESIENFAKVVKSDADIYARIIRDAKITLN</sequence>
<dbReference type="Proteomes" id="UP000037507">
    <property type="component" value="Unassembled WGS sequence"/>
</dbReference>
<dbReference type="Gene3D" id="3.40.190.10">
    <property type="entry name" value="Periplasmic binding protein-like II"/>
    <property type="match status" value="1"/>
</dbReference>
<dbReference type="CDD" id="cd07012">
    <property type="entry name" value="PBP2_Bug_TTT"/>
    <property type="match status" value="1"/>
</dbReference>
<dbReference type="PANTHER" id="PTHR42928:SF5">
    <property type="entry name" value="BLR1237 PROTEIN"/>
    <property type="match status" value="1"/>
</dbReference>
<reference evidence="3" key="1">
    <citation type="submission" date="2017-04" db="EMBL/GenBank/DDBJ databases">
        <title>Unexpected and diverse lifestyles within the genus Limnohabitans.</title>
        <authorList>
            <person name="Kasalicky V."/>
            <person name="Mehrshad M."/>
            <person name="Andrei S.-A."/>
            <person name="Salcher M."/>
            <person name="Kratochvilova H."/>
            <person name="Simek K."/>
            <person name="Ghai R."/>
        </authorList>
    </citation>
    <scope>NUCLEOTIDE SEQUENCE [LARGE SCALE GENOMIC DNA]</scope>
    <source>
        <strain evidence="3">II-D5</strain>
    </source>
</reference>
<dbReference type="SUPFAM" id="SSF53850">
    <property type="entry name" value="Periplasmic binding protein-like II"/>
    <property type="match status" value="1"/>
</dbReference>
<dbReference type="Gene3D" id="3.40.190.150">
    <property type="entry name" value="Bordetella uptake gene, domain 1"/>
    <property type="match status" value="1"/>
</dbReference>
<dbReference type="OrthoDB" id="8678477at2"/>
<dbReference type="InterPro" id="IPR042100">
    <property type="entry name" value="Bug_dom1"/>
</dbReference>
<evidence type="ECO:0000313" key="3">
    <source>
        <dbReference type="EMBL" id="PVE41780.1"/>
    </source>
</evidence>
<keyword evidence="2" id="KW-0732">Signal</keyword>
<evidence type="ECO:0000256" key="1">
    <source>
        <dbReference type="ARBA" id="ARBA00006987"/>
    </source>
</evidence>
<organism evidence="3 4">
    <name type="scientific">Limnohabitans planktonicus II-D5</name>
    <dbReference type="NCBI Taxonomy" id="1293045"/>
    <lineage>
        <taxon>Bacteria</taxon>
        <taxon>Pseudomonadati</taxon>
        <taxon>Pseudomonadota</taxon>
        <taxon>Betaproteobacteria</taxon>
        <taxon>Burkholderiales</taxon>
        <taxon>Comamonadaceae</taxon>
        <taxon>Limnohabitans</taxon>
    </lineage>
</organism>
<protein>
    <submittedName>
        <fullName evidence="3">ABC transporter substrate-binding protein</fullName>
    </submittedName>
</protein>
<dbReference type="EMBL" id="LFYT02000024">
    <property type="protein sequence ID" value="PVE41780.1"/>
    <property type="molecule type" value="Genomic_DNA"/>
</dbReference>
<dbReference type="Pfam" id="PF03401">
    <property type="entry name" value="TctC"/>
    <property type="match status" value="1"/>
</dbReference>
<dbReference type="RefSeq" id="WP_053173238.1">
    <property type="nucleotide sequence ID" value="NZ_LFYT02000024.1"/>
</dbReference>
<dbReference type="InterPro" id="IPR005064">
    <property type="entry name" value="BUG"/>
</dbReference>
<dbReference type="STRING" id="1293045.H663_11825"/>